<keyword evidence="1" id="KW-0472">Membrane</keyword>
<name>A0ABQ9YFU6_9EUKA</name>
<evidence type="ECO:0000313" key="3">
    <source>
        <dbReference type="Proteomes" id="UP001281761"/>
    </source>
</evidence>
<dbReference type="EMBL" id="JARBJD010000011">
    <property type="protein sequence ID" value="KAK2962449.1"/>
    <property type="molecule type" value="Genomic_DNA"/>
</dbReference>
<proteinExistence type="predicted"/>
<feature type="transmembrane region" description="Helical" evidence="1">
    <location>
        <begin position="110"/>
        <end position="133"/>
    </location>
</feature>
<organism evidence="2 3">
    <name type="scientific">Blattamonas nauphoetae</name>
    <dbReference type="NCBI Taxonomy" id="2049346"/>
    <lineage>
        <taxon>Eukaryota</taxon>
        <taxon>Metamonada</taxon>
        <taxon>Preaxostyla</taxon>
        <taxon>Oxymonadida</taxon>
        <taxon>Blattamonas</taxon>
    </lineage>
</organism>
<feature type="transmembrane region" description="Helical" evidence="1">
    <location>
        <begin position="153"/>
        <end position="175"/>
    </location>
</feature>
<feature type="transmembrane region" description="Helical" evidence="1">
    <location>
        <begin position="236"/>
        <end position="254"/>
    </location>
</feature>
<evidence type="ECO:0000256" key="1">
    <source>
        <dbReference type="SAM" id="Phobius"/>
    </source>
</evidence>
<gene>
    <name evidence="2" type="ORF">BLNAU_2692</name>
</gene>
<keyword evidence="3" id="KW-1185">Reference proteome</keyword>
<sequence length="321" mass="36669">MSNKKECSPGGKAINYIESFALFKWQLYKRSRAQRIHPIFRLLFYLFLPLSFLFKFLSGIIFKTYCTKIEEQKPGEFLVSALGGYFLDLAFSFLLFHWILLFVKQHRMNLFKALATGLNILLCIIVPFIFVIVSWSLYNNNRVKSIEVHKAEGWYYVILNLLYAVFYLLAGLRILCTISALKGLSVHNNLKYKIIFQIIFCAVLFLLRAIQFLIIILPNTKATEEAQNTLRNVLGLVNALVGECLLGILMIFCLRYNSSSRNKKDDPRQSTLVNSTQSNGFEALDDPLVVNNVYTDTASIQSLNKAANAFNEAYFDDADVG</sequence>
<reference evidence="2 3" key="1">
    <citation type="journal article" date="2022" name="bioRxiv">
        <title>Genomics of Preaxostyla Flagellates Illuminates Evolutionary Transitions and the Path Towards Mitochondrial Loss.</title>
        <authorList>
            <person name="Novak L.V.F."/>
            <person name="Treitli S.C."/>
            <person name="Pyrih J."/>
            <person name="Halakuc P."/>
            <person name="Pipaliya S.V."/>
            <person name="Vacek V."/>
            <person name="Brzon O."/>
            <person name="Soukal P."/>
            <person name="Eme L."/>
            <person name="Dacks J.B."/>
            <person name="Karnkowska A."/>
            <person name="Elias M."/>
            <person name="Hampl V."/>
        </authorList>
    </citation>
    <scope>NUCLEOTIDE SEQUENCE [LARGE SCALE GENOMIC DNA]</scope>
    <source>
        <strain evidence="2">NAU3</strain>
        <tissue evidence="2">Gut</tissue>
    </source>
</reference>
<accession>A0ABQ9YFU6</accession>
<comment type="caution">
    <text evidence="2">The sequence shown here is derived from an EMBL/GenBank/DDBJ whole genome shotgun (WGS) entry which is preliminary data.</text>
</comment>
<evidence type="ECO:0008006" key="4">
    <source>
        <dbReference type="Google" id="ProtNLM"/>
    </source>
</evidence>
<feature type="transmembrane region" description="Helical" evidence="1">
    <location>
        <begin position="195"/>
        <end position="216"/>
    </location>
</feature>
<dbReference type="Proteomes" id="UP001281761">
    <property type="component" value="Unassembled WGS sequence"/>
</dbReference>
<feature type="transmembrane region" description="Helical" evidence="1">
    <location>
        <begin position="82"/>
        <end position="103"/>
    </location>
</feature>
<keyword evidence="1" id="KW-0812">Transmembrane</keyword>
<protein>
    <recommendedName>
        <fullName evidence="4">Transmembrane protein</fullName>
    </recommendedName>
</protein>
<feature type="transmembrane region" description="Helical" evidence="1">
    <location>
        <begin position="39"/>
        <end position="62"/>
    </location>
</feature>
<evidence type="ECO:0000313" key="2">
    <source>
        <dbReference type="EMBL" id="KAK2962449.1"/>
    </source>
</evidence>
<keyword evidence="1" id="KW-1133">Transmembrane helix</keyword>